<proteinExistence type="predicted"/>
<comment type="caution">
    <text evidence="1">The sequence shown here is derived from an EMBL/GenBank/DDBJ whole genome shotgun (WGS) entry which is preliminary data.</text>
</comment>
<keyword evidence="2" id="KW-1185">Reference proteome</keyword>
<evidence type="ECO:0000313" key="1">
    <source>
        <dbReference type="EMBL" id="KAH6921755.1"/>
    </source>
</evidence>
<evidence type="ECO:0000313" key="2">
    <source>
        <dbReference type="Proteomes" id="UP000821845"/>
    </source>
</evidence>
<dbReference type="EMBL" id="CM023489">
    <property type="protein sequence ID" value="KAH6921755.1"/>
    <property type="molecule type" value="Genomic_DNA"/>
</dbReference>
<protein>
    <submittedName>
        <fullName evidence="1">Uncharacterized protein</fullName>
    </submittedName>
</protein>
<organism evidence="1 2">
    <name type="scientific">Hyalomma asiaticum</name>
    <name type="common">Tick</name>
    <dbReference type="NCBI Taxonomy" id="266040"/>
    <lineage>
        <taxon>Eukaryota</taxon>
        <taxon>Metazoa</taxon>
        <taxon>Ecdysozoa</taxon>
        <taxon>Arthropoda</taxon>
        <taxon>Chelicerata</taxon>
        <taxon>Arachnida</taxon>
        <taxon>Acari</taxon>
        <taxon>Parasitiformes</taxon>
        <taxon>Ixodida</taxon>
        <taxon>Ixodoidea</taxon>
        <taxon>Ixodidae</taxon>
        <taxon>Hyalomminae</taxon>
        <taxon>Hyalomma</taxon>
    </lineage>
</organism>
<name>A0ACB7RI84_HYAAI</name>
<sequence>MGGGMYDDDRGTIEGRRTERRPETAAEERPWENDSTAGLTLHQFWMLASCTPLLRCPPSPFSVERAPPATTPFPAEGARDNTMQNACAVPCGAVFRLSSKPSREKRRHAAKAQGRMRVPRTETAQPEMTYSALHNESPSLRAI</sequence>
<reference evidence="1" key="1">
    <citation type="submission" date="2020-05" db="EMBL/GenBank/DDBJ databases">
        <title>Large-scale comparative analyses of tick genomes elucidate their genetic diversity and vector capacities.</title>
        <authorList>
            <person name="Jia N."/>
            <person name="Wang J."/>
            <person name="Shi W."/>
            <person name="Du L."/>
            <person name="Sun Y."/>
            <person name="Zhan W."/>
            <person name="Jiang J."/>
            <person name="Wang Q."/>
            <person name="Zhang B."/>
            <person name="Ji P."/>
            <person name="Sakyi L.B."/>
            <person name="Cui X."/>
            <person name="Yuan T."/>
            <person name="Jiang B."/>
            <person name="Yang W."/>
            <person name="Lam T.T.-Y."/>
            <person name="Chang Q."/>
            <person name="Ding S."/>
            <person name="Wang X."/>
            <person name="Zhu J."/>
            <person name="Ruan X."/>
            <person name="Zhao L."/>
            <person name="Wei J."/>
            <person name="Que T."/>
            <person name="Du C."/>
            <person name="Cheng J."/>
            <person name="Dai P."/>
            <person name="Han X."/>
            <person name="Huang E."/>
            <person name="Gao Y."/>
            <person name="Liu J."/>
            <person name="Shao H."/>
            <person name="Ye R."/>
            <person name="Li L."/>
            <person name="Wei W."/>
            <person name="Wang X."/>
            <person name="Wang C."/>
            <person name="Yang T."/>
            <person name="Huo Q."/>
            <person name="Li W."/>
            <person name="Guo W."/>
            <person name="Chen H."/>
            <person name="Zhou L."/>
            <person name="Ni X."/>
            <person name="Tian J."/>
            <person name="Zhou Y."/>
            <person name="Sheng Y."/>
            <person name="Liu T."/>
            <person name="Pan Y."/>
            <person name="Xia L."/>
            <person name="Li J."/>
            <person name="Zhao F."/>
            <person name="Cao W."/>
        </authorList>
    </citation>
    <scope>NUCLEOTIDE SEQUENCE</scope>
    <source>
        <strain evidence="1">Hyas-2018</strain>
    </source>
</reference>
<accession>A0ACB7RI84</accession>
<dbReference type="Proteomes" id="UP000821845">
    <property type="component" value="Chromosome 9"/>
</dbReference>
<gene>
    <name evidence="1" type="ORF">HPB50_004661</name>
</gene>